<reference evidence="2" key="4">
    <citation type="submission" date="2019-03" db="UniProtKB">
        <authorList>
            <consortium name="EnsemblPlants"/>
        </authorList>
    </citation>
    <scope>IDENTIFICATION</scope>
</reference>
<reference evidence="3" key="2">
    <citation type="journal article" date="2017" name="Nat. Plants">
        <title>The Aegilops tauschii genome reveals multiple impacts of transposons.</title>
        <authorList>
            <person name="Zhao G."/>
            <person name="Zou C."/>
            <person name="Li K."/>
            <person name="Wang K."/>
            <person name="Li T."/>
            <person name="Gao L."/>
            <person name="Zhang X."/>
            <person name="Wang H."/>
            <person name="Yang Z."/>
            <person name="Liu X."/>
            <person name="Jiang W."/>
            <person name="Mao L."/>
            <person name="Kong X."/>
            <person name="Jiao Y."/>
            <person name="Jia J."/>
        </authorList>
    </citation>
    <scope>NUCLEOTIDE SEQUENCE [LARGE SCALE GENOMIC DNA]</scope>
    <source>
        <strain evidence="3">cv. AL8/78</strain>
    </source>
</reference>
<proteinExistence type="predicted"/>
<keyword evidence="3" id="KW-1185">Reference proteome</keyword>
<dbReference type="Gramene" id="AET1Gv20589400.6">
    <property type="protein sequence ID" value="AET1Gv20589400.6"/>
    <property type="gene ID" value="AET1Gv20589400"/>
</dbReference>
<feature type="region of interest" description="Disordered" evidence="1">
    <location>
        <begin position="151"/>
        <end position="190"/>
    </location>
</feature>
<dbReference type="Proteomes" id="UP000015105">
    <property type="component" value="Chromosome 1D"/>
</dbReference>
<reference evidence="3" key="1">
    <citation type="journal article" date="2014" name="Science">
        <title>Ancient hybridizations among the ancestral genomes of bread wheat.</title>
        <authorList>
            <consortium name="International Wheat Genome Sequencing Consortium,"/>
            <person name="Marcussen T."/>
            <person name="Sandve S.R."/>
            <person name="Heier L."/>
            <person name="Spannagl M."/>
            <person name="Pfeifer M."/>
            <person name="Jakobsen K.S."/>
            <person name="Wulff B.B."/>
            <person name="Steuernagel B."/>
            <person name="Mayer K.F."/>
            <person name="Olsen O.A."/>
        </authorList>
    </citation>
    <scope>NUCLEOTIDE SEQUENCE [LARGE SCALE GENOMIC DNA]</scope>
    <source>
        <strain evidence="3">cv. AL8/78</strain>
    </source>
</reference>
<accession>A0A452Z0F9</accession>
<evidence type="ECO:0000256" key="1">
    <source>
        <dbReference type="SAM" id="MobiDB-lite"/>
    </source>
</evidence>
<organism evidence="2 3">
    <name type="scientific">Aegilops tauschii subsp. strangulata</name>
    <name type="common">Goatgrass</name>
    <dbReference type="NCBI Taxonomy" id="200361"/>
    <lineage>
        <taxon>Eukaryota</taxon>
        <taxon>Viridiplantae</taxon>
        <taxon>Streptophyta</taxon>
        <taxon>Embryophyta</taxon>
        <taxon>Tracheophyta</taxon>
        <taxon>Spermatophyta</taxon>
        <taxon>Magnoliopsida</taxon>
        <taxon>Liliopsida</taxon>
        <taxon>Poales</taxon>
        <taxon>Poaceae</taxon>
        <taxon>BOP clade</taxon>
        <taxon>Pooideae</taxon>
        <taxon>Triticodae</taxon>
        <taxon>Triticeae</taxon>
        <taxon>Triticinae</taxon>
        <taxon>Aegilops</taxon>
    </lineage>
</organism>
<reference evidence="2" key="5">
    <citation type="journal article" date="2021" name="G3 (Bethesda)">
        <title>Aegilops tauschii genome assembly Aet v5.0 features greater sequence contiguity and improved annotation.</title>
        <authorList>
            <person name="Wang L."/>
            <person name="Zhu T."/>
            <person name="Rodriguez J.C."/>
            <person name="Deal K.R."/>
            <person name="Dubcovsky J."/>
            <person name="McGuire P.E."/>
            <person name="Lux T."/>
            <person name="Spannagl M."/>
            <person name="Mayer K.F.X."/>
            <person name="Baldrich P."/>
            <person name="Meyers B.C."/>
            <person name="Huo N."/>
            <person name="Gu Y.Q."/>
            <person name="Zhou H."/>
            <person name="Devos K.M."/>
            <person name="Bennetzen J.L."/>
            <person name="Unver T."/>
            <person name="Budak H."/>
            <person name="Gulick P.J."/>
            <person name="Galiba G."/>
            <person name="Kalapos B."/>
            <person name="Nelson D.R."/>
            <person name="Li P."/>
            <person name="You F.M."/>
            <person name="Luo M.C."/>
            <person name="Dvorak J."/>
        </authorList>
    </citation>
    <scope>NUCLEOTIDE SEQUENCE [LARGE SCALE GENOMIC DNA]</scope>
    <source>
        <strain evidence="2">cv. AL8/78</strain>
    </source>
</reference>
<name>A0A452Z0F9_AEGTS</name>
<dbReference type="AlphaFoldDB" id="A0A452Z0F9"/>
<evidence type="ECO:0000313" key="3">
    <source>
        <dbReference type="Proteomes" id="UP000015105"/>
    </source>
</evidence>
<feature type="compositionally biased region" description="Low complexity" evidence="1">
    <location>
        <begin position="178"/>
        <end position="190"/>
    </location>
</feature>
<protein>
    <submittedName>
        <fullName evidence="2">Uncharacterized protein</fullName>
    </submittedName>
</protein>
<evidence type="ECO:0000313" key="2">
    <source>
        <dbReference type="EnsemblPlants" id="AET1Gv20589400.6"/>
    </source>
</evidence>
<dbReference type="EnsemblPlants" id="AET1Gv20589400.6">
    <property type="protein sequence ID" value="AET1Gv20589400.6"/>
    <property type="gene ID" value="AET1Gv20589400"/>
</dbReference>
<reference evidence="2" key="3">
    <citation type="journal article" date="2017" name="Nature">
        <title>Genome sequence of the progenitor of the wheat D genome Aegilops tauschii.</title>
        <authorList>
            <person name="Luo M.C."/>
            <person name="Gu Y.Q."/>
            <person name="Puiu D."/>
            <person name="Wang H."/>
            <person name="Twardziok S.O."/>
            <person name="Deal K.R."/>
            <person name="Huo N."/>
            <person name="Zhu T."/>
            <person name="Wang L."/>
            <person name="Wang Y."/>
            <person name="McGuire P.E."/>
            <person name="Liu S."/>
            <person name="Long H."/>
            <person name="Ramasamy R.K."/>
            <person name="Rodriguez J.C."/>
            <person name="Van S.L."/>
            <person name="Yuan L."/>
            <person name="Wang Z."/>
            <person name="Xia Z."/>
            <person name="Xiao L."/>
            <person name="Anderson O.D."/>
            <person name="Ouyang S."/>
            <person name="Liang Y."/>
            <person name="Zimin A.V."/>
            <person name="Pertea G."/>
            <person name="Qi P."/>
            <person name="Bennetzen J.L."/>
            <person name="Dai X."/>
            <person name="Dawson M.W."/>
            <person name="Muller H.G."/>
            <person name="Kugler K."/>
            <person name="Rivarola-Duarte L."/>
            <person name="Spannagl M."/>
            <person name="Mayer K.F.X."/>
            <person name="Lu F.H."/>
            <person name="Bevan M.W."/>
            <person name="Leroy P."/>
            <person name="Li P."/>
            <person name="You F.M."/>
            <person name="Sun Q."/>
            <person name="Liu Z."/>
            <person name="Lyons E."/>
            <person name="Wicker T."/>
            <person name="Salzberg S.L."/>
            <person name="Devos K.M."/>
            <person name="Dvorak J."/>
        </authorList>
    </citation>
    <scope>NUCLEOTIDE SEQUENCE [LARGE SCALE GENOMIC DNA]</scope>
    <source>
        <strain evidence="2">cv. AL8/78</strain>
    </source>
</reference>
<dbReference type="STRING" id="200361.A0A452Z0F9"/>
<sequence length="190" mass="21198">SWSSRTVGNVHLRLAISRELLLRLDTALESRALSPHEDWLRRQIKASYLGLASLERSIARQRARLANLKDGDANTSFYHRQCSYRRQKNTVHSLRKSSWTRETWPRQLTRTLTLCLAPPRPGSALWTSSPSSRLPISTTLMHLLTPRRFGRPSSACPRAKHPAPTASPLTSCAHVGPSSSRTSSTCSSSS</sequence>